<feature type="region of interest" description="Disordered" evidence="3">
    <location>
        <begin position="331"/>
        <end position="384"/>
    </location>
</feature>
<keyword evidence="4" id="KW-0732">Signal</keyword>
<dbReference type="RefSeq" id="WP_251261072.1">
    <property type="nucleotide sequence ID" value="NZ_JAMQGP010000003.1"/>
</dbReference>
<gene>
    <name evidence="7" type="ORF">NAF29_08090</name>
</gene>
<reference evidence="7 8" key="1">
    <citation type="journal article" date="2013" name="Antonie Van Leeuwenhoek">
        <title>Echinimonas agarilytica gen. nov., sp. nov., a new gammaproteobacterium isolated from the sea urchin Strongylocentrotus intermedius.</title>
        <authorList>
            <person name="Nedashkovskaya O.I."/>
            <person name="Stenkova A.M."/>
            <person name="Zhukova N.V."/>
            <person name="Van Trappen S."/>
            <person name="Lee J.S."/>
            <person name="Kim S.B."/>
        </authorList>
    </citation>
    <scope>NUCLEOTIDE SEQUENCE [LARGE SCALE GENOMIC DNA]</scope>
    <source>
        <strain evidence="7 8">KMM 6351</strain>
    </source>
</reference>
<feature type="domain" description="YknX-like beta-barrel" evidence="6">
    <location>
        <begin position="237"/>
        <end position="312"/>
    </location>
</feature>
<dbReference type="AlphaFoldDB" id="A0AA42B7A0"/>
<comment type="similarity">
    <text evidence="1">Belongs to the membrane fusion protein (MFP) (TC 8.A.1) family.</text>
</comment>
<keyword evidence="8" id="KW-1185">Reference proteome</keyword>
<dbReference type="GO" id="GO:0015562">
    <property type="term" value="F:efflux transmembrane transporter activity"/>
    <property type="evidence" value="ECO:0007669"/>
    <property type="project" value="TreeGrafter"/>
</dbReference>
<dbReference type="Proteomes" id="UP001165393">
    <property type="component" value="Unassembled WGS sequence"/>
</dbReference>
<evidence type="ECO:0000256" key="3">
    <source>
        <dbReference type="SAM" id="MobiDB-lite"/>
    </source>
</evidence>
<dbReference type="InterPro" id="IPR058636">
    <property type="entry name" value="Beta-barrel_YknX"/>
</dbReference>
<evidence type="ECO:0000259" key="6">
    <source>
        <dbReference type="Pfam" id="PF25990"/>
    </source>
</evidence>
<accession>A0AA42B7A0</accession>
<evidence type="ECO:0000313" key="7">
    <source>
        <dbReference type="EMBL" id="MCM2679627.1"/>
    </source>
</evidence>
<dbReference type="Pfam" id="PF25917">
    <property type="entry name" value="BSH_RND"/>
    <property type="match status" value="1"/>
</dbReference>
<dbReference type="EMBL" id="JAMQGP010000003">
    <property type="protein sequence ID" value="MCM2679627.1"/>
    <property type="molecule type" value="Genomic_DNA"/>
</dbReference>
<evidence type="ECO:0000256" key="4">
    <source>
        <dbReference type="SAM" id="SignalP"/>
    </source>
</evidence>
<feature type="signal peptide" evidence="4">
    <location>
        <begin position="1"/>
        <end position="26"/>
    </location>
</feature>
<evidence type="ECO:0000259" key="5">
    <source>
        <dbReference type="Pfam" id="PF25917"/>
    </source>
</evidence>
<keyword evidence="2" id="KW-0175">Coiled coil</keyword>
<dbReference type="Gene3D" id="2.40.50.100">
    <property type="match status" value="2"/>
</dbReference>
<name>A0AA42B7A0_9GAMM</name>
<dbReference type="PANTHER" id="PTHR30469:SF33">
    <property type="entry name" value="SLR1207 PROTEIN"/>
    <property type="match status" value="1"/>
</dbReference>
<dbReference type="Gene3D" id="2.40.30.170">
    <property type="match status" value="1"/>
</dbReference>
<evidence type="ECO:0000256" key="1">
    <source>
        <dbReference type="ARBA" id="ARBA00009477"/>
    </source>
</evidence>
<dbReference type="GO" id="GO:1990281">
    <property type="term" value="C:efflux pump complex"/>
    <property type="evidence" value="ECO:0007669"/>
    <property type="project" value="TreeGrafter"/>
</dbReference>
<dbReference type="SUPFAM" id="SSF111369">
    <property type="entry name" value="HlyD-like secretion proteins"/>
    <property type="match status" value="1"/>
</dbReference>
<feature type="domain" description="Multidrug resistance protein MdtA-like barrel-sandwich hybrid" evidence="5">
    <location>
        <begin position="61"/>
        <end position="225"/>
    </location>
</feature>
<evidence type="ECO:0000256" key="2">
    <source>
        <dbReference type="SAM" id="Coils"/>
    </source>
</evidence>
<organism evidence="7 8">
    <name type="scientific">Echinimonas agarilytica</name>
    <dbReference type="NCBI Taxonomy" id="1215918"/>
    <lineage>
        <taxon>Bacteria</taxon>
        <taxon>Pseudomonadati</taxon>
        <taxon>Pseudomonadota</taxon>
        <taxon>Gammaproteobacteria</taxon>
        <taxon>Alteromonadales</taxon>
        <taxon>Echinimonadaceae</taxon>
        <taxon>Echinimonas</taxon>
    </lineage>
</organism>
<feature type="compositionally biased region" description="Low complexity" evidence="3">
    <location>
        <begin position="352"/>
        <end position="361"/>
    </location>
</feature>
<evidence type="ECO:0000313" key="8">
    <source>
        <dbReference type="Proteomes" id="UP001165393"/>
    </source>
</evidence>
<protein>
    <submittedName>
        <fullName evidence="7">Efflux RND transporter periplasmic adaptor subunit</fullName>
    </submittedName>
</protein>
<feature type="coiled-coil region" evidence="2">
    <location>
        <begin position="145"/>
        <end position="179"/>
    </location>
</feature>
<comment type="caution">
    <text evidence="7">The sequence shown here is derived from an EMBL/GenBank/DDBJ whole genome shotgun (WGS) entry which is preliminary data.</text>
</comment>
<proteinExistence type="inferred from homology"/>
<dbReference type="InterPro" id="IPR058625">
    <property type="entry name" value="MdtA-like_BSH"/>
</dbReference>
<dbReference type="PANTHER" id="PTHR30469">
    <property type="entry name" value="MULTIDRUG RESISTANCE PROTEIN MDTA"/>
    <property type="match status" value="1"/>
</dbReference>
<sequence length="459" mass="50255">MKRFYMILAVALAILASWFFFSDSNATSKGDTNQYKTEVVSKGNILNSVSATGTLAAVDDVILGAQLSGQITKVYVDFNDIVSAGQLLAQIDPSTFAAKVAQAEAQVAKTKADISLQKIAIERSEVTLGKSERDLRRAKKLAITNNISEDELDAFQTQLDQAKLDVQQAHAQLEVLHANLAANEASMQQSQIDLSRTEIRAPIDGFVIDRTIEAGQTVASSLNTPELFTLAKDLSQMEIEAYIDESDIGQLEQGQRVSFTVDAFPDRKFNGAIKQIRRAPQNTSGVVSYTVIVSANNRSGALLPGMTANLDISIDAVQDVQRVSNAALRLASRTQDKSQQTQRRGPMGQLSELNLTEQQKLQLKEQMPERSQALGRGASEQQRKRMQQVINDVLTDAQKEQYLALKSGKIKTSQVLVLRNGEQQRLTISTGITDGQYTQVLKPSLEGEHVITQMKAGSK</sequence>
<dbReference type="Pfam" id="PF25990">
    <property type="entry name" value="Beta-barrel_YknX"/>
    <property type="match status" value="1"/>
</dbReference>
<feature type="chain" id="PRO_5041311674" evidence="4">
    <location>
        <begin position="27"/>
        <end position="459"/>
    </location>
</feature>